<comment type="similarity">
    <text evidence="2">Belongs to the transglutaminase superfamily. Transglutaminase family.</text>
</comment>
<dbReference type="OMA" id="DTFWETH"/>
<dbReference type="SUPFAM" id="SSF54001">
    <property type="entry name" value="Cysteine proteinases"/>
    <property type="match status" value="1"/>
</dbReference>
<dbReference type="SUPFAM" id="SSF49309">
    <property type="entry name" value="Transglutaminase, two C-terminal domains"/>
    <property type="match status" value="2"/>
</dbReference>
<dbReference type="Proteomes" id="UP000822369">
    <property type="component" value="Chromosome 14"/>
</dbReference>
<dbReference type="InterPro" id="IPR036238">
    <property type="entry name" value="Transglutaminase_C_sf"/>
</dbReference>
<protein>
    <recommendedName>
        <fullName evidence="7">protein-glutamine gamma-glutamyltransferase</fullName>
        <ecNumber evidence="7">2.3.2.13</ecNumber>
    </recommendedName>
</protein>
<evidence type="ECO:0000256" key="4">
    <source>
        <dbReference type="ARBA" id="ARBA00022723"/>
    </source>
</evidence>
<dbReference type="InterPro" id="IPR014756">
    <property type="entry name" value="Ig_E-set"/>
</dbReference>
<dbReference type="GO" id="GO:0003810">
    <property type="term" value="F:protein-glutamine gamma-glutamyltransferase activity"/>
    <property type="evidence" value="ECO:0007669"/>
    <property type="project" value="UniProtKB-EC"/>
</dbReference>
<dbReference type="InterPro" id="IPR050779">
    <property type="entry name" value="Transglutaminase"/>
</dbReference>
<evidence type="ECO:0000313" key="10">
    <source>
        <dbReference type="EMBL" id="KAF7208152.1"/>
    </source>
</evidence>
<dbReference type="Pfam" id="PF00868">
    <property type="entry name" value="Transglut_N"/>
    <property type="match status" value="1"/>
</dbReference>
<evidence type="ECO:0000256" key="3">
    <source>
        <dbReference type="ARBA" id="ARBA00022679"/>
    </source>
</evidence>
<keyword evidence="4" id="KW-0479">Metal-binding</keyword>
<dbReference type="PIRSF" id="PIRSF000459">
    <property type="entry name" value="TGM_EBP42"/>
    <property type="match status" value="1"/>
</dbReference>
<dbReference type="SUPFAM" id="SSF81296">
    <property type="entry name" value="E set domains"/>
    <property type="match status" value="1"/>
</dbReference>
<evidence type="ECO:0000256" key="6">
    <source>
        <dbReference type="ARBA" id="ARBA00023315"/>
    </source>
</evidence>
<evidence type="ECO:0000256" key="1">
    <source>
        <dbReference type="ARBA" id="ARBA00001913"/>
    </source>
</evidence>
<dbReference type="GO" id="GO:0046872">
    <property type="term" value="F:metal ion binding"/>
    <property type="evidence" value="ECO:0007669"/>
    <property type="project" value="UniProtKB-KW"/>
</dbReference>
<proteinExistence type="inferred from homology"/>
<feature type="active site" evidence="8">
    <location>
        <position position="355"/>
    </location>
</feature>
<dbReference type="InterPro" id="IPR008958">
    <property type="entry name" value="Transglutaminase_C"/>
</dbReference>
<reference evidence="10" key="1">
    <citation type="submission" date="2020-03" db="EMBL/GenBank/DDBJ databases">
        <title>Intra-Species Differences in Population Size shape Life History and Genome Evolution.</title>
        <authorList>
            <person name="Willemsen D."/>
            <person name="Cui R."/>
            <person name="Valenzano D.R."/>
        </authorList>
    </citation>
    <scope>NUCLEOTIDE SEQUENCE</scope>
    <source>
        <strain evidence="10">GRZ</strain>
        <tissue evidence="10">Whole</tissue>
    </source>
</reference>
<evidence type="ECO:0000259" key="9">
    <source>
        <dbReference type="SMART" id="SM00460"/>
    </source>
</evidence>
<feature type="active site" evidence="8">
    <location>
        <position position="332"/>
    </location>
</feature>
<dbReference type="Gene3D" id="3.90.260.10">
    <property type="entry name" value="Transglutaminase-like"/>
    <property type="match status" value="1"/>
</dbReference>
<dbReference type="PANTHER" id="PTHR11590">
    <property type="entry name" value="PROTEIN-GLUTAMINE GAMMA-GLUTAMYLTRANSFERASE"/>
    <property type="match status" value="1"/>
</dbReference>
<keyword evidence="5" id="KW-0106">Calcium</keyword>
<dbReference type="SMART" id="SM00460">
    <property type="entry name" value="TGc"/>
    <property type="match status" value="1"/>
</dbReference>
<dbReference type="KEGG" id="nfu:107385377"/>
<comment type="caution">
    <text evidence="10">The sequence shown here is derived from an EMBL/GenBank/DDBJ whole genome shotgun (WGS) entry which is preliminary data.</text>
</comment>
<dbReference type="PANTHER" id="PTHR11590:SF80">
    <property type="entry name" value="TRANSGLUTAMINASE 5,-LIKE"/>
    <property type="match status" value="1"/>
</dbReference>
<dbReference type="EC" id="2.3.2.13" evidence="7"/>
<dbReference type="Pfam" id="PF01841">
    <property type="entry name" value="Transglut_core"/>
    <property type="match status" value="1"/>
</dbReference>
<dbReference type="Gene3D" id="2.60.40.10">
    <property type="entry name" value="Immunoglobulins"/>
    <property type="match status" value="3"/>
</dbReference>
<dbReference type="InterPro" id="IPR038765">
    <property type="entry name" value="Papain-like_cys_pep_sf"/>
</dbReference>
<organism evidence="10 11">
    <name type="scientific">Nothobranchius furzeri</name>
    <name type="common">Turquoise killifish</name>
    <dbReference type="NCBI Taxonomy" id="105023"/>
    <lineage>
        <taxon>Eukaryota</taxon>
        <taxon>Metazoa</taxon>
        <taxon>Chordata</taxon>
        <taxon>Craniata</taxon>
        <taxon>Vertebrata</taxon>
        <taxon>Euteleostomi</taxon>
        <taxon>Actinopterygii</taxon>
        <taxon>Neopterygii</taxon>
        <taxon>Teleostei</taxon>
        <taxon>Neoteleostei</taxon>
        <taxon>Acanthomorphata</taxon>
        <taxon>Ovalentaria</taxon>
        <taxon>Atherinomorphae</taxon>
        <taxon>Cyprinodontiformes</taxon>
        <taxon>Nothobranchiidae</taxon>
        <taxon>Nothobranchius</taxon>
    </lineage>
</organism>
<dbReference type="InterPro" id="IPR001102">
    <property type="entry name" value="Transglutaminase_N"/>
</dbReference>
<dbReference type="FunFam" id="3.90.260.10:FF:000001">
    <property type="entry name" value="Protein-glutamine gamma-glutamyltransferase 2"/>
    <property type="match status" value="1"/>
</dbReference>
<evidence type="ECO:0000256" key="2">
    <source>
        <dbReference type="ARBA" id="ARBA00005968"/>
    </source>
</evidence>
<dbReference type="EMBL" id="JAAVVJ010000014">
    <property type="protein sequence ID" value="KAF7208152.1"/>
    <property type="molecule type" value="Genomic_DNA"/>
</dbReference>
<dbReference type="InterPro" id="IPR013783">
    <property type="entry name" value="Ig-like_fold"/>
</dbReference>
<sequence length="683" mass="76764">MEDLHIQYVNLEQAENHERHRTDGFSSTEALVVRRGDPFRISVQLKGRPFNPRMDSLRIKVTLGRLYVTMPVTFSRKAPSSGWNAFMDPNDLDLQNPSIFICPPAFASVGCYKFQLCVFTQQGQRRCAVGDFILLCNPWCSEDAVYIPFEDQREEYILRDSGLLFMGTPANLVSRPWSFDQYEPVVLEACLDLLQVSPQHQKSNRMDYLNRSNPVYISRVVSAMINSEDDHGVLKGNWSNDFKEGVDPSKWTGSGDILRKWVQSGNSPVKYGQCWVFAAVMCTVMRVLGIPCRVVTNFNSTHDTNANLVIEEYYTETGQKLNYSKDSIWNFHVWVECWMTRKDLGSDMDGWQVLDPTPQQRSNGVFCCGPAPVKAVKSQCIDRKYDIPFVYAEVNADVHTIIMDQGQVVGFSKDTERVGSLICTKAIGFPRLHNITGDYKYIKSDSSTISSRSSTISNSSTLSRASSAGVEVFLFLDKSPVVGEPIRFMVKIKNRQKVTKRLKVHLNAQAKEYNRSPSDTFWENHGIMQLAPMEVKVLQQQILPSQYEKVVGDNLINLAVVLEDMATHEHFLSSEEFNITGPRIIIQVVGEDSVVVNKAQTAVVTFINPFSHPVSGLLTVAGAGLIHGETQFRMGSLHPGGKVSQRITFTPSRVGARMLHASLSLSNVSFTIRGFRMIYANSV</sequence>
<feature type="active site" evidence="8">
    <location>
        <position position="274"/>
    </location>
</feature>
<feature type="domain" description="Transglutaminase-like" evidence="9">
    <location>
        <begin position="266"/>
        <end position="358"/>
    </location>
</feature>
<dbReference type="InterPro" id="IPR002931">
    <property type="entry name" value="Transglutaminase-like"/>
</dbReference>
<dbReference type="AlphaFoldDB" id="A0A9D2XTL7"/>
<dbReference type="GO" id="GO:0005739">
    <property type="term" value="C:mitochondrion"/>
    <property type="evidence" value="ECO:0007669"/>
    <property type="project" value="TreeGrafter"/>
</dbReference>
<evidence type="ECO:0000256" key="8">
    <source>
        <dbReference type="PIRSR" id="PIRSR000459-1"/>
    </source>
</evidence>
<dbReference type="OrthoDB" id="437511at2759"/>
<keyword evidence="3" id="KW-0808">Transferase</keyword>
<comment type="cofactor">
    <cofactor evidence="1">
        <name>Ca(2+)</name>
        <dbReference type="ChEBI" id="CHEBI:29108"/>
    </cofactor>
</comment>
<dbReference type="GO" id="GO:0007399">
    <property type="term" value="P:nervous system development"/>
    <property type="evidence" value="ECO:0007669"/>
    <property type="project" value="UniProtKB-ARBA"/>
</dbReference>
<evidence type="ECO:0000313" key="11">
    <source>
        <dbReference type="Proteomes" id="UP000822369"/>
    </source>
</evidence>
<evidence type="ECO:0000256" key="5">
    <source>
        <dbReference type="ARBA" id="ARBA00022837"/>
    </source>
</evidence>
<name>A0A9D2XTL7_NOTFU</name>
<accession>A0A9D2XTL7</accession>
<dbReference type="InterPro" id="IPR036985">
    <property type="entry name" value="Transglutaminase-like_sf"/>
</dbReference>
<evidence type="ECO:0000256" key="7">
    <source>
        <dbReference type="ARBA" id="ARBA00024222"/>
    </source>
</evidence>
<dbReference type="InterPro" id="IPR023608">
    <property type="entry name" value="Transglutaminase_animal"/>
</dbReference>
<keyword evidence="6" id="KW-0012">Acyltransferase</keyword>
<gene>
    <name evidence="10" type="ORF">G4P62_010179</name>
</gene>
<dbReference type="Pfam" id="PF00927">
    <property type="entry name" value="Transglut_C"/>
    <property type="match status" value="2"/>
</dbReference>